<dbReference type="AlphaFoldDB" id="A0A4Y2R8J7"/>
<reference evidence="3 4" key="1">
    <citation type="journal article" date="2019" name="Sci. Rep.">
        <title>Orb-weaving spider Araneus ventricosus genome elucidates the spidroin gene catalogue.</title>
        <authorList>
            <person name="Kono N."/>
            <person name="Nakamura H."/>
            <person name="Ohtoshi R."/>
            <person name="Moran D.A.P."/>
            <person name="Shinohara A."/>
            <person name="Yoshida Y."/>
            <person name="Fujiwara M."/>
            <person name="Mori M."/>
            <person name="Tomita M."/>
            <person name="Arakawa K."/>
        </authorList>
    </citation>
    <scope>NUCLEOTIDE SEQUENCE [LARGE SCALE GENOMIC DNA]</scope>
</reference>
<dbReference type="PANTHER" id="PTHR47163">
    <property type="entry name" value="DDE_TNP_IS1595 DOMAIN-CONTAINING PROTEIN"/>
    <property type="match status" value="1"/>
</dbReference>
<keyword evidence="1" id="KW-0812">Transmembrane</keyword>
<evidence type="ECO:0000313" key="3">
    <source>
        <dbReference type="EMBL" id="GBN72068.1"/>
    </source>
</evidence>
<keyword evidence="1" id="KW-1133">Transmembrane helix</keyword>
<evidence type="ECO:0000313" key="4">
    <source>
        <dbReference type="Proteomes" id="UP000499080"/>
    </source>
</evidence>
<dbReference type="Proteomes" id="UP000499080">
    <property type="component" value="Unassembled WGS sequence"/>
</dbReference>
<proteinExistence type="predicted"/>
<keyword evidence="4" id="KW-1185">Reference proteome</keyword>
<dbReference type="InterPro" id="IPR053164">
    <property type="entry name" value="IS1016-like_transposase"/>
</dbReference>
<dbReference type="PANTHER" id="PTHR47163:SF2">
    <property type="entry name" value="SI:DKEY-17M8.2"/>
    <property type="match status" value="1"/>
</dbReference>
<accession>A0A4Y2R8J7</accession>
<name>A0A4Y2R8J7_ARAVE</name>
<feature type="transmembrane region" description="Helical" evidence="1">
    <location>
        <begin position="96"/>
        <end position="119"/>
    </location>
</feature>
<feature type="domain" description="ISXO2-like transposase" evidence="2">
    <location>
        <begin position="43"/>
        <end position="96"/>
    </location>
</feature>
<organism evidence="3 4">
    <name type="scientific">Araneus ventricosus</name>
    <name type="common">Orbweaver spider</name>
    <name type="synonym">Epeira ventricosa</name>
    <dbReference type="NCBI Taxonomy" id="182803"/>
    <lineage>
        <taxon>Eukaryota</taxon>
        <taxon>Metazoa</taxon>
        <taxon>Ecdysozoa</taxon>
        <taxon>Arthropoda</taxon>
        <taxon>Chelicerata</taxon>
        <taxon>Arachnida</taxon>
        <taxon>Araneae</taxon>
        <taxon>Araneomorphae</taxon>
        <taxon>Entelegynae</taxon>
        <taxon>Araneoidea</taxon>
        <taxon>Araneidae</taxon>
        <taxon>Araneus</taxon>
    </lineage>
</organism>
<gene>
    <name evidence="3" type="ORF">AVEN_19978_1</name>
</gene>
<dbReference type="InterPro" id="IPR024445">
    <property type="entry name" value="Tnp_ISXO2-like"/>
</dbReference>
<keyword evidence="1" id="KW-0472">Membrane</keyword>
<dbReference type="Pfam" id="PF12762">
    <property type="entry name" value="DDE_Tnp_IS1595"/>
    <property type="match status" value="1"/>
</dbReference>
<comment type="caution">
    <text evidence="3">The sequence shown here is derived from an EMBL/GenBank/DDBJ whole genome shotgun (WGS) entry which is preliminary data.</text>
</comment>
<protein>
    <recommendedName>
        <fullName evidence="2">ISXO2-like transposase domain-containing protein</fullName>
    </recommendedName>
</protein>
<evidence type="ECO:0000259" key="2">
    <source>
        <dbReference type="Pfam" id="PF12762"/>
    </source>
</evidence>
<evidence type="ECO:0000256" key="1">
    <source>
        <dbReference type="SAM" id="Phobius"/>
    </source>
</evidence>
<sequence>MLVNESKEMEMLGGVGVVVKIDESKFGKKNIRVSQWIVSGCLVDLKEEARAFFCVVGDRTAETLIEITKKFVKPGSTVLSDCWGSYNGLTAEGYSLYMNFMYCAIYFSFCMYAMCAKSFSRKDNMKRRMENMETIRIAPAHNAP</sequence>
<dbReference type="EMBL" id="BGPR01016163">
    <property type="protein sequence ID" value="GBN72068.1"/>
    <property type="molecule type" value="Genomic_DNA"/>
</dbReference>